<feature type="domain" description="Retrotransposon gag" evidence="2">
    <location>
        <begin position="164"/>
        <end position="254"/>
    </location>
</feature>
<dbReference type="Pfam" id="PF03732">
    <property type="entry name" value="Retrotrans_gag"/>
    <property type="match status" value="1"/>
</dbReference>
<organism evidence="3 4">
    <name type="scientific">Vitis vinifera</name>
    <name type="common">Grape</name>
    <dbReference type="NCBI Taxonomy" id="29760"/>
    <lineage>
        <taxon>Eukaryota</taxon>
        <taxon>Viridiplantae</taxon>
        <taxon>Streptophyta</taxon>
        <taxon>Embryophyta</taxon>
        <taxon>Tracheophyta</taxon>
        <taxon>Spermatophyta</taxon>
        <taxon>Magnoliopsida</taxon>
        <taxon>eudicotyledons</taxon>
        <taxon>Gunneridae</taxon>
        <taxon>Pentapetalae</taxon>
        <taxon>rosids</taxon>
        <taxon>Vitales</taxon>
        <taxon>Vitaceae</taxon>
        <taxon>Viteae</taxon>
        <taxon>Vitis</taxon>
    </lineage>
</organism>
<dbReference type="PANTHER" id="PTHR33223">
    <property type="entry name" value="CCHC-TYPE DOMAIN-CONTAINING PROTEIN"/>
    <property type="match status" value="1"/>
</dbReference>
<gene>
    <name evidence="3" type="ORF">VitviT2T_024942</name>
</gene>
<proteinExistence type="predicted"/>
<evidence type="ECO:0000259" key="2">
    <source>
        <dbReference type="Pfam" id="PF03732"/>
    </source>
</evidence>
<keyword evidence="4" id="KW-1185">Reference proteome</keyword>
<evidence type="ECO:0000313" key="4">
    <source>
        <dbReference type="Proteomes" id="UP001227230"/>
    </source>
</evidence>
<evidence type="ECO:0000313" key="3">
    <source>
        <dbReference type="EMBL" id="WKA07075.1"/>
    </source>
</evidence>
<feature type="region of interest" description="Disordered" evidence="1">
    <location>
        <begin position="29"/>
        <end position="74"/>
    </location>
</feature>
<feature type="compositionally biased region" description="Pro residues" evidence="1">
    <location>
        <begin position="48"/>
        <end position="57"/>
    </location>
</feature>
<dbReference type="EMBL" id="CP126663">
    <property type="protein sequence ID" value="WKA07075.1"/>
    <property type="molecule type" value="Genomic_DNA"/>
</dbReference>
<feature type="region of interest" description="Disordered" evidence="1">
    <location>
        <begin position="299"/>
        <end position="353"/>
    </location>
</feature>
<dbReference type="PANTHER" id="PTHR33223:SF8">
    <property type="entry name" value="OS04G0172440 PROTEIN"/>
    <property type="match status" value="1"/>
</dbReference>
<name>A0ABY9DHA4_VITVI</name>
<dbReference type="Proteomes" id="UP001227230">
    <property type="component" value="Chromosome 16"/>
</dbReference>
<accession>A0ABY9DHA4</accession>
<reference evidence="3 4" key="1">
    <citation type="journal article" date="2023" name="Hortic Res">
        <title>The complete reference genome for grapevine (Vitis vinifera L.) genetics and breeding.</title>
        <authorList>
            <person name="Shi X."/>
            <person name="Cao S."/>
            <person name="Wang X."/>
            <person name="Huang S."/>
            <person name="Wang Y."/>
            <person name="Liu Z."/>
            <person name="Liu W."/>
            <person name="Leng X."/>
            <person name="Peng Y."/>
            <person name="Wang N."/>
            <person name="Wang Y."/>
            <person name="Ma Z."/>
            <person name="Xu X."/>
            <person name="Zhang F."/>
            <person name="Xue H."/>
            <person name="Zhong H."/>
            <person name="Wang Y."/>
            <person name="Zhang K."/>
            <person name="Velt A."/>
            <person name="Avia K."/>
            <person name="Holtgrawe D."/>
            <person name="Grimplet J."/>
            <person name="Matus J.T."/>
            <person name="Ware D."/>
            <person name="Wu X."/>
            <person name="Wang H."/>
            <person name="Liu C."/>
            <person name="Fang Y."/>
            <person name="Rustenholz C."/>
            <person name="Cheng Z."/>
            <person name="Xiao H."/>
            <person name="Zhou Y."/>
        </authorList>
    </citation>
    <scope>NUCLEOTIDE SEQUENCE [LARGE SCALE GENOMIC DNA]</scope>
    <source>
        <strain evidence="4">cv. Pinot noir / PN40024</strain>
        <tissue evidence="3">Leaf</tissue>
    </source>
</reference>
<sequence length="769" mass="84677">MDSQIITVDQFAEAMASIQEAIASLGRRIDGQQAQQAPPPVGAQYDPTVPPLPPPSQSAPQAMPFTLHSQTGVAPPPITVPTPTSEDPHARMDRLEQGLRQLRASDRATTWEGFDGVPVASLPAKFRMPDIERYTGIGCPRLHLRLYSTVMRAHGLDEPQMITLFPLSLSGAAQRWFTSLEASRRRTWDDLAQEFLRQFSFNTVVDVSRRELEALRQISDESVSSFISRWRGKIAEIIDRPSERDQIQMVLRSLQPRIARHVVGAPFTDFGSLVMALYDVEDGISRGLWTDSSPSDIKGKKPFIGSRPADVSVISSSSQRPLRRHQPIPQFPEPHSSYASHQYRPRAPRPAYDQTYTPQTLALPYYASQGIERPSVSYTATGQPCYAAQFTTRPAASYPRPRAQQTSAPFALRAQRQFSQIGMPLSQALRKLTEAGLLTTLTPRSPPQPIPPQFRMDLHCAYHQGPEHETDRCTALRHAVQDLIDQVLVHLGQPSVTTNPLPAHTTHAVPPPADDIHFLEFDEIDDHIHMLSDDDSDPEPIMPDVIYETSGVTLGPRMPAPFRLVPEAAPVQAATVEPLILPHYNVQTPFILIPDVEGVQAPYVDDSQTLDIQYVLRGGRVMRQPPPAAAARPLGGTSSQEEVRVEDDEILRQLQSTQARISIWSLLASSSTHRDALTRALSQIRVDTTTTPEGLIHIMTAGRATCIVFSDDDLPPEGSGHTRPLYISVGCSGRRVPSVLLDNGSALNVCPLATAIALGYAPSDFGPST</sequence>
<evidence type="ECO:0000256" key="1">
    <source>
        <dbReference type="SAM" id="MobiDB-lite"/>
    </source>
</evidence>
<protein>
    <recommendedName>
        <fullName evidence="2">Retrotransposon gag domain-containing protein</fullName>
    </recommendedName>
</protein>
<dbReference type="InterPro" id="IPR005162">
    <property type="entry name" value="Retrotrans_gag_dom"/>
</dbReference>